<organism evidence="2">
    <name type="scientific">Psilocybe cubensis</name>
    <name type="common">Psychedelic mushroom</name>
    <name type="synonym">Stropharia cubensis</name>
    <dbReference type="NCBI Taxonomy" id="181762"/>
    <lineage>
        <taxon>Eukaryota</taxon>
        <taxon>Fungi</taxon>
        <taxon>Dikarya</taxon>
        <taxon>Basidiomycota</taxon>
        <taxon>Agaricomycotina</taxon>
        <taxon>Agaricomycetes</taxon>
        <taxon>Agaricomycetidae</taxon>
        <taxon>Agaricales</taxon>
        <taxon>Agaricineae</taxon>
        <taxon>Strophariaceae</taxon>
        <taxon>Psilocybe</taxon>
    </lineage>
</organism>
<name>A0A8H7Y4X6_PSICU</name>
<keyword evidence="1" id="KW-0732">Signal</keyword>
<accession>A0A8H7Y4X6</accession>
<dbReference type="OrthoDB" id="2606310at2759"/>
<feature type="chain" id="PRO_5034231453" description="F-box domain-containing protein" evidence="1">
    <location>
        <begin position="27"/>
        <end position="311"/>
    </location>
</feature>
<gene>
    <name evidence="2" type="ORF">JR316_002400</name>
</gene>
<comment type="caution">
    <text evidence="2">The sequence shown here is derived from an EMBL/GenBank/DDBJ whole genome shotgun (WGS) entry which is preliminary data.</text>
</comment>
<evidence type="ECO:0008006" key="3">
    <source>
        <dbReference type="Google" id="ProtNLM"/>
    </source>
</evidence>
<protein>
    <recommendedName>
        <fullName evidence="3">F-box domain-containing protein</fullName>
    </recommendedName>
</protein>
<sequence>MVFPFARLPLELALEVLYLAASTGWSANDRSQSRIYHTATSLCLVSSNFRQIAMRHLLHTVILNSHKNVVLFLRSLRQQNSYASKRSRLSIDYPRLIRHLWISECLPPLMDSPEDDFIDYRSFYHIISKVDTLGFNFDALHLLYEALGDEHKAYLRRWDCRRVTLGINPPRWNGLVSTSSGAAFLREITHLTLWYPTYDGVSRFPCGQVPQWIASVPFKHMPNLTHFAFTLVSTSTSPSTSVLVYKLPTSSSSLKKGATQFLEWASSSDPFAFGFVFHLDINEPTTGSIPKEDWELAYYKGENDIWSAASS</sequence>
<feature type="signal peptide" evidence="1">
    <location>
        <begin position="1"/>
        <end position="26"/>
    </location>
</feature>
<proteinExistence type="predicted"/>
<evidence type="ECO:0000313" key="2">
    <source>
        <dbReference type="EMBL" id="KAG5172897.1"/>
    </source>
</evidence>
<reference evidence="2" key="1">
    <citation type="submission" date="2021-02" db="EMBL/GenBank/DDBJ databases">
        <title>Psilocybe cubensis genome.</title>
        <authorList>
            <person name="Mckernan K.J."/>
            <person name="Crawford S."/>
            <person name="Trippe A."/>
            <person name="Kane L.T."/>
            <person name="Mclaughlin S."/>
        </authorList>
    </citation>
    <scope>NUCLEOTIDE SEQUENCE [LARGE SCALE GENOMIC DNA]</scope>
    <source>
        <strain evidence="2">MGC-MH-2018</strain>
    </source>
</reference>
<evidence type="ECO:0000256" key="1">
    <source>
        <dbReference type="SAM" id="SignalP"/>
    </source>
</evidence>
<dbReference type="AlphaFoldDB" id="A0A8H7Y4X6"/>
<dbReference type="EMBL" id="JAFIQS010000002">
    <property type="protein sequence ID" value="KAG5172897.1"/>
    <property type="molecule type" value="Genomic_DNA"/>
</dbReference>